<dbReference type="InterPro" id="IPR010380">
    <property type="entry name" value="DUF975"/>
</dbReference>
<evidence type="ECO:0000256" key="1">
    <source>
        <dbReference type="SAM" id="Phobius"/>
    </source>
</evidence>
<dbReference type="AlphaFoldDB" id="A0A0G1WVA8"/>
<protein>
    <recommendedName>
        <fullName evidence="2">DUF7847 domain-containing protein</fullName>
    </recommendedName>
</protein>
<gene>
    <name evidence="3" type="ORF">UY67_C0035G0008</name>
</gene>
<keyword evidence="1" id="KW-0812">Transmembrane</keyword>
<dbReference type="Proteomes" id="UP000034273">
    <property type="component" value="Unassembled WGS sequence"/>
</dbReference>
<proteinExistence type="predicted"/>
<sequence length="347" mass="36845">MDTTLSVGSFISFGWETFKKRPWFFIGATIIYSILAWCASFVSGFVGAFFGSGVAGLVSFVASFSLNTLIGIGWLALFIKAHDDTAFAALSAFWHPQKFWSYLGVTVLSGIIIVGGFILFIIPGFMALTAFLFAPYFVVDKGMSPIEALKASARITKGNRLRVLGLVAATGLISLLGFVALIVGLFVAAPLVAIAYVHAYRRLSAAADVHQTHQPLTGGEIVLVIVGAIVPLLLIVIGILASIVLATLSGVREKAAAARTEANLKFLQLDLELYYDAHGGIYPATLPESIQGIDPQYQATAAAIPLDQFTYTPGRNNSAYQLCAKNPVPAGQQQCESSGGTTQVSGQ</sequence>
<feature type="transmembrane region" description="Helical" evidence="1">
    <location>
        <begin position="23"/>
        <end position="50"/>
    </location>
</feature>
<comment type="caution">
    <text evidence="3">The sequence shown here is derived from an EMBL/GenBank/DDBJ whole genome shotgun (WGS) entry which is preliminary data.</text>
</comment>
<feature type="transmembrane region" description="Helical" evidence="1">
    <location>
        <begin position="221"/>
        <end position="246"/>
    </location>
</feature>
<feature type="transmembrane region" description="Helical" evidence="1">
    <location>
        <begin position="57"/>
        <end position="79"/>
    </location>
</feature>
<dbReference type="InterPro" id="IPR045584">
    <property type="entry name" value="Pilin-like"/>
</dbReference>
<dbReference type="EMBL" id="LCQW01000035">
    <property type="protein sequence ID" value="KKW22803.1"/>
    <property type="molecule type" value="Genomic_DNA"/>
</dbReference>
<feature type="transmembrane region" description="Helical" evidence="1">
    <location>
        <begin position="163"/>
        <end position="196"/>
    </location>
</feature>
<dbReference type="PANTHER" id="PTHR40076:SF1">
    <property type="entry name" value="MEMBRANE PROTEIN"/>
    <property type="match status" value="1"/>
</dbReference>
<feature type="transmembrane region" description="Helical" evidence="1">
    <location>
        <begin position="99"/>
        <end position="122"/>
    </location>
</feature>
<feature type="domain" description="DUF7847" evidence="2">
    <location>
        <begin position="105"/>
        <end position="233"/>
    </location>
</feature>
<organism evidence="3 4">
    <name type="scientific">Candidatus Kaiserbacteria bacterium GW2011_GWA2_52_12</name>
    <dbReference type="NCBI Taxonomy" id="1618671"/>
    <lineage>
        <taxon>Bacteria</taxon>
        <taxon>Candidatus Kaiseribacteriota</taxon>
    </lineage>
</organism>
<evidence type="ECO:0000259" key="2">
    <source>
        <dbReference type="Pfam" id="PF25231"/>
    </source>
</evidence>
<name>A0A0G1WVA8_9BACT</name>
<evidence type="ECO:0000313" key="4">
    <source>
        <dbReference type="Proteomes" id="UP000034273"/>
    </source>
</evidence>
<dbReference type="Gene3D" id="3.30.700.10">
    <property type="entry name" value="Glycoprotein, Type 4 Pilin"/>
    <property type="match status" value="1"/>
</dbReference>
<dbReference type="Pfam" id="PF25231">
    <property type="entry name" value="DUF7847"/>
    <property type="match status" value="1"/>
</dbReference>
<keyword evidence="1" id="KW-1133">Transmembrane helix</keyword>
<dbReference type="SUPFAM" id="SSF54523">
    <property type="entry name" value="Pili subunits"/>
    <property type="match status" value="1"/>
</dbReference>
<reference evidence="3 4" key="1">
    <citation type="journal article" date="2015" name="Nature">
        <title>rRNA introns, odd ribosomes, and small enigmatic genomes across a large radiation of phyla.</title>
        <authorList>
            <person name="Brown C.T."/>
            <person name="Hug L.A."/>
            <person name="Thomas B.C."/>
            <person name="Sharon I."/>
            <person name="Castelle C.J."/>
            <person name="Singh A."/>
            <person name="Wilkins M.J."/>
            <person name="Williams K.H."/>
            <person name="Banfield J.F."/>
        </authorList>
    </citation>
    <scope>NUCLEOTIDE SEQUENCE [LARGE SCALE GENOMIC DNA]</scope>
</reference>
<keyword evidence="1" id="KW-0472">Membrane</keyword>
<accession>A0A0G1WVA8</accession>
<dbReference type="PANTHER" id="PTHR40076">
    <property type="entry name" value="MEMBRANE PROTEIN-RELATED"/>
    <property type="match status" value="1"/>
</dbReference>
<evidence type="ECO:0000313" key="3">
    <source>
        <dbReference type="EMBL" id="KKW22803.1"/>
    </source>
</evidence>
<dbReference type="STRING" id="1618671.UY67_C0035G0008"/>
<dbReference type="InterPro" id="IPR057169">
    <property type="entry name" value="DUF7847"/>
</dbReference>